<name>A0ABY4LBF0_THEAE</name>
<dbReference type="Pfam" id="PF00534">
    <property type="entry name" value="Glycos_transf_1"/>
    <property type="match status" value="1"/>
</dbReference>
<keyword evidence="1" id="KW-0328">Glycosyltransferase</keyword>
<dbReference type="Proteomes" id="UP000832041">
    <property type="component" value="Chromosome"/>
</dbReference>
<dbReference type="PANTHER" id="PTHR45947">
    <property type="entry name" value="SULFOQUINOVOSYL TRANSFERASE SQD2"/>
    <property type="match status" value="1"/>
</dbReference>
<dbReference type="SUPFAM" id="SSF53756">
    <property type="entry name" value="UDP-Glycosyltransferase/glycogen phosphorylase"/>
    <property type="match status" value="1"/>
</dbReference>
<dbReference type="PANTHER" id="PTHR45947:SF3">
    <property type="entry name" value="SULFOQUINOVOSYL TRANSFERASE SQD2"/>
    <property type="match status" value="1"/>
</dbReference>
<protein>
    <submittedName>
        <fullName evidence="5">Glycosyltransferase family 4 protein</fullName>
    </submittedName>
</protein>
<dbReference type="InterPro" id="IPR001296">
    <property type="entry name" value="Glyco_trans_1"/>
</dbReference>
<feature type="domain" description="Glycosyl transferase family 1" evidence="3">
    <location>
        <begin position="175"/>
        <end position="330"/>
    </location>
</feature>
<keyword evidence="2" id="KW-0808">Transferase</keyword>
<evidence type="ECO:0000259" key="4">
    <source>
        <dbReference type="Pfam" id="PF13579"/>
    </source>
</evidence>
<dbReference type="Gene3D" id="3.40.50.2000">
    <property type="entry name" value="Glycogen Phosphorylase B"/>
    <property type="match status" value="2"/>
</dbReference>
<dbReference type="Pfam" id="PF13579">
    <property type="entry name" value="Glyco_trans_4_4"/>
    <property type="match status" value="1"/>
</dbReference>
<evidence type="ECO:0000313" key="6">
    <source>
        <dbReference type="Proteomes" id="UP000832041"/>
    </source>
</evidence>
<dbReference type="InterPro" id="IPR050194">
    <property type="entry name" value="Glycosyltransferase_grp1"/>
</dbReference>
<gene>
    <name evidence="5" type="ORF">FOF52_09930</name>
</gene>
<evidence type="ECO:0000256" key="1">
    <source>
        <dbReference type="ARBA" id="ARBA00022676"/>
    </source>
</evidence>
<evidence type="ECO:0000256" key="2">
    <source>
        <dbReference type="ARBA" id="ARBA00022679"/>
    </source>
</evidence>
<dbReference type="EMBL" id="CP051627">
    <property type="protein sequence ID" value="UPT23447.1"/>
    <property type="molecule type" value="Genomic_DNA"/>
</dbReference>
<evidence type="ECO:0000313" key="5">
    <source>
        <dbReference type="EMBL" id="UPT23447.1"/>
    </source>
</evidence>
<feature type="domain" description="Glycosyltransferase subfamily 4-like N-terminal" evidence="4">
    <location>
        <begin position="12"/>
        <end position="160"/>
    </location>
</feature>
<accession>A0ABY4LBF0</accession>
<dbReference type="InterPro" id="IPR028098">
    <property type="entry name" value="Glyco_trans_4-like_N"/>
</dbReference>
<sequence length="362" mass="37157">MRIALVLATSSGGVGSHVRSLCRGLAGRGHRVAVVGPAATEERFDFTGAGARFAELEVADRPRPLGDAAALLRLRALLRGADVVHAHGVRAGALAALSDPSAPLVATLHNAPPAGGGAWLFGVLERVLAWRADLVLGVSGDLVERSRARGARRVGRALVPAPPAAPPGREPAQVRAALGVEPERSLLVTVARLAEQKGLPVLLDAARTWARRTPPPLVVVAGEGPLRGQLSARIAAEGLPVRLLGNRGDVADLLAAADVFVLASVWEGQPLVVQEALRAGAPVVATDVGGVADLVGDAAVLVPAGDAAALAEGVARVLDDGALAERMRLRSRAAAAVLPRPGAEVDQVIGYYTELVDRDGPR</sequence>
<organism evidence="5 6">
    <name type="scientific">Thermobifida alba</name>
    <name type="common">Thermomonospora alba</name>
    <dbReference type="NCBI Taxonomy" id="53522"/>
    <lineage>
        <taxon>Bacteria</taxon>
        <taxon>Bacillati</taxon>
        <taxon>Actinomycetota</taxon>
        <taxon>Actinomycetes</taxon>
        <taxon>Streptosporangiales</taxon>
        <taxon>Nocardiopsidaceae</taxon>
        <taxon>Thermobifida</taxon>
    </lineage>
</organism>
<keyword evidence="6" id="KW-1185">Reference proteome</keyword>
<proteinExistence type="predicted"/>
<dbReference type="CDD" id="cd03801">
    <property type="entry name" value="GT4_PimA-like"/>
    <property type="match status" value="1"/>
</dbReference>
<reference evidence="5 6" key="1">
    <citation type="submission" date="2020-04" db="EMBL/GenBank/DDBJ databases">
        <title>Thermobifida alba genome sequencing and assembly.</title>
        <authorList>
            <person name="Luzics S."/>
            <person name="Horvath B."/>
            <person name="Nagy I."/>
            <person name="Toth A."/>
            <person name="Nagy I."/>
            <person name="Kukolya J."/>
        </authorList>
    </citation>
    <scope>NUCLEOTIDE SEQUENCE [LARGE SCALE GENOMIC DNA]</scope>
    <source>
        <strain evidence="5 6">DSM 43795</strain>
    </source>
</reference>
<evidence type="ECO:0000259" key="3">
    <source>
        <dbReference type="Pfam" id="PF00534"/>
    </source>
</evidence>